<name>A0ACB8TPU8_9APHY</name>
<dbReference type="Proteomes" id="UP001055072">
    <property type="component" value="Unassembled WGS sequence"/>
</dbReference>
<comment type="caution">
    <text evidence="1">The sequence shown here is derived from an EMBL/GenBank/DDBJ whole genome shotgun (WGS) entry which is preliminary data.</text>
</comment>
<dbReference type="EMBL" id="MU274948">
    <property type="protein sequence ID" value="KAI0084066.1"/>
    <property type="molecule type" value="Genomic_DNA"/>
</dbReference>
<keyword evidence="1" id="KW-0378">Hydrolase</keyword>
<protein>
    <submittedName>
        <fullName evidence="1">Acid protease</fullName>
    </submittedName>
</protein>
<proteinExistence type="predicted"/>
<evidence type="ECO:0000313" key="2">
    <source>
        <dbReference type="Proteomes" id="UP001055072"/>
    </source>
</evidence>
<keyword evidence="1" id="KW-0645">Protease</keyword>
<keyword evidence="2" id="KW-1185">Reference proteome</keyword>
<reference evidence="1" key="1">
    <citation type="journal article" date="2021" name="Environ. Microbiol.">
        <title>Gene family expansions and transcriptome signatures uncover fungal adaptations to wood decay.</title>
        <authorList>
            <person name="Hage H."/>
            <person name="Miyauchi S."/>
            <person name="Viragh M."/>
            <person name="Drula E."/>
            <person name="Min B."/>
            <person name="Chaduli D."/>
            <person name="Navarro D."/>
            <person name="Favel A."/>
            <person name="Norest M."/>
            <person name="Lesage-Meessen L."/>
            <person name="Balint B."/>
            <person name="Merenyi Z."/>
            <person name="de Eugenio L."/>
            <person name="Morin E."/>
            <person name="Martinez A.T."/>
            <person name="Baldrian P."/>
            <person name="Stursova M."/>
            <person name="Martinez M.J."/>
            <person name="Novotny C."/>
            <person name="Magnuson J.K."/>
            <person name="Spatafora J.W."/>
            <person name="Maurice S."/>
            <person name="Pangilinan J."/>
            <person name="Andreopoulos W."/>
            <person name="LaButti K."/>
            <person name="Hundley H."/>
            <person name="Na H."/>
            <person name="Kuo A."/>
            <person name="Barry K."/>
            <person name="Lipzen A."/>
            <person name="Henrissat B."/>
            <person name="Riley R."/>
            <person name="Ahrendt S."/>
            <person name="Nagy L.G."/>
            <person name="Grigoriev I.V."/>
            <person name="Martin F."/>
            <person name="Rosso M.N."/>
        </authorList>
    </citation>
    <scope>NUCLEOTIDE SEQUENCE</scope>
    <source>
        <strain evidence="1">CBS 384.51</strain>
    </source>
</reference>
<gene>
    <name evidence="1" type="ORF">BDY19DRAFT_899103</name>
</gene>
<organism evidence="1 2">
    <name type="scientific">Irpex rosettiformis</name>
    <dbReference type="NCBI Taxonomy" id="378272"/>
    <lineage>
        <taxon>Eukaryota</taxon>
        <taxon>Fungi</taxon>
        <taxon>Dikarya</taxon>
        <taxon>Basidiomycota</taxon>
        <taxon>Agaricomycotina</taxon>
        <taxon>Agaricomycetes</taxon>
        <taxon>Polyporales</taxon>
        <taxon>Irpicaceae</taxon>
        <taxon>Irpex</taxon>
    </lineage>
</organism>
<accession>A0ACB8TPU8</accession>
<sequence>MLTSAFVALVFAAVASAIPAPVAHASPQTISLTSRRIPRGSNSISRRALSPIGVPLNDYFNGTDLQWFGDIQVGTPPQTVSVVFDTGSSTLEFASTRCGAACSNQVQFDSTKSSTFVDRQRTSTITFGTGGGVDPVIGNNWQLTLRSASDTVTVGGISVPNVNLFLITNQTPTFGPDPFSGIQGMSSVAQGFFAGLESQGLPSLFSLFLTPKSVGNAELTLGGIDNSKFTGSITFIPLVDPQQGFWQLTSTGITVNGKSTSTLQQSRTIIFDSGTSNLVFPQDDTEAIYAQISSDIQPFDDEPGTYGIACSKVSSLPAEISFAFKSTSGSTFQLTIPSSELSVGPFKSDPETCQTLINAQEDLSIIGASAFKHYYSVWDLGNKRLGFAATGI</sequence>
<evidence type="ECO:0000313" key="1">
    <source>
        <dbReference type="EMBL" id="KAI0084066.1"/>
    </source>
</evidence>